<dbReference type="GeneID" id="86815210"/>
<dbReference type="Pfam" id="PF15978">
    <property type="entry name" value="TnsD"/>
    <property type="match status" value="1"/>
</dbReference>
<dbReference type="Proteomes" id="UP000253688">
    <property type="component" value="Unassembled WGS sequence"/>
</dbReference>
<name>A0A365PHE1_ACIJU</name>
<dbReference type="AlphaFoldDB" id="A0A365PHE1"/>
<dbReference type="Pfam" id="PF06527">
    <property type="entry name" value="TniQ"/>
    <property type="match status" value="1"/>
</dbReference>
<accession>A0A365PHE1</accession>
<organism evidence="3 4">
    <name type="scientific">Acinetobacter junii</name>
    <dbReference type="NCBI Taxonomy" id="40215"/>
    <lineage>
        <taxon>Bacteria</taxon>
        <taxon>Pseudomonadati</taxon>
        <taxon>Pseudomonadota</taxon>
        <taxon>Gammaproteobacteria</taxon>
        <taxon>Moraxellales</taxon>
        <taxon>Moraxellaceae</taxon>
        <taxon>Acinetobacter</taxon>
    </lineage>
</organism>
<sequence length="510" mass="60027">MWNFPTPLPDELIYSTIARAGLHHGIQSPKQLLDEVYQDRKVVATIDLPSHLNAIVHLLERTGCFTLIDLIYKHTMFGLYAPFVQESHRQKAIILMAEQASGSIHLMLGLNASRVPNNTKFHYCPICIQQQRETYGEYFWNRAWFLPNLSICLKHNCSLLSQDYIQQQHRHLFLPLLPNQTQDSAHSYYKEDFILGQMAVDLLQLDPQSSPSYEQWTRFYLEIADAKNFRRGNHVCHDQTYEQVINKFNDVYLKSKNLGIDPDQDTSWFRSIFRKHRKAFSFLEHCIVWSSFIPEMSPKEIMQYVGSISTTPYFVKRPISTENVPPIKIREIRQKWQNIVLLHGVTTGRNIKSGQAIYMWLYRNDQNWLLTFNSRHLSQPQVRKNKVNWLIRDFSITKELFKVLYRSNDDLACPRMSKNWFLNQLSKGNSISKHLHQLPLSSKFLSTYSEDTMTYQIRRITHAMIKLGYTQSSTTDRWRILRLAGLSKERITQEAQIFLNMICEKKIYAH</sequence>
<dbReference type="InterPro" id="IPR032750">
    <property type="entry name" value="TnsD_C"/>
</dbReference>
<feature type="domain" description="Transposon Tn7 transposition protein TnsD C-terminal" evidence="2">
    <location>
        <begin position="323"/>
        <end position="445"/>
    </location>
</feature>
<reference evidence="3 4" key="1">
    <citation type="submission" date="2018-04" db="EMBL/GenBank/DDBJ databases">
        <title>Acinetobacter junii Genome sequencing and assembly.</title>
        <authorList>
            <person name="Su J."/>
            <person name="Rensing C."/>
            <person name="Mazhar H.S."/>
        </authorList>
    </citation>
    <scope>NUCLEOTIDE SEQUENCE [LARGE SCALE GENOMIC DNA]</scope>
    <source>
        <strain evidence="3 4">SC22</strain>
    </source>
</reference>
<protein>
    <submittedName>
        <fullName evidence="3">Transposase</fullName>
    </submittedName>
</protein>
<evidence type="ECO:0000259" key="1">
    <source>
        <dbReference type="Pfam" id="PF06527"/>
    </source>
</evidence>
<evidence type="ECO:0000313" key="3">
    <source>
        <dbReference type="EMBL" id="RBA46146.1"/>
    </source>
</evidence>
<evidence type="ECO:0000313" key="4">
    <source>
        <dbReference type="Proteomes" id="UP000253688"/>
    </source>
</evidence>
<dbReference type="EMBL" id="QEWH01000064">
    <property type="protein sequence ID" value="RBA46146.1"/>
    <property type="molecule type" value="Genomic_DNA"/>
</dbReference>
<feature type="domain" description="TniQ" evidence="1">
    <location>
        <begin position="4"/>
        <end position="159"/>
    </location>
</feature>
<dbReference type="RefSeq" id="WP_005142112.1">
    <property type="nucleotide sequence ID" value="NZ_CP131470.1"/>
</dbReference>
<proteinExistence type="predicted"/>
<evidence type="ECO:0000259" key="2">
    <source>
        <dbReference type="Pfam" id="PF15978"/>
    </source>
</evidence>
<gene>
    <name evidence="3" type="ORF">DC346_10825</name>
</gene>
<comment type="caution">
    <text evidence="3">The sequence shown here is derived from an EMBL/GenBank/DDBJ whole genome shotgun (WGS) entry which is preliminary data.</text>
</comment>
<dbReference type="InterPro" id="IPR009492">
    <property type="entry name" value="TniQ"/>
</dbReference>